<gene>
    <name evidence="3" type="ORF">E3D37_16300</name>
</gene>
<dbReference type="Pfam" id="PF00437">
    <property type="entry name" value="T2SSE"/>
    <property type="match status" value="1"/>
</dbReference>
<dbReference type="Proteomes" id="UP000298234">
    <property type="component" value="Unassembled WGS sequence"/>
</dbReference>
<dbReference type="InterPro" id="IPR027417">
    <property type="entry name" value="P-loop_NTPase"/>
</dbReference>
<dbReference type="EMBL" id="SNSQ01000016">
    <property type="protein sequence ID" value="TEU47565.1"/>
    <property type="molecule type" value="Genomic_DNA"/>
</dbReference>
<name>A0AAX2RRM4_BURCE</name>
<evidence type="ECO:0000313" key="3">
    <source>
        <dbReference type="EMBL" id="TEU47565.1"/>
    </source>
</evidence>
<dbReference type="InterPro" id="IPR001482">
    <property type="entry name" value="T2SS/T4SS_dom"/>
</dbReference>
<dbReference type="Gene3D" id="3.40.50.300">
    <property type="entry name" value="P-loop containing nucleotide triphosphate hydrolases"/>
    <property type="match status" value="1"/>
</dbReference>
<reference evidence="3 4" key="1">
    <citation type="submission" date="2019-03" db="EMBL/GenBank/DDBJ databases">
        <title>Burkholderia cepacia outbreak.</title>
        <authorList>
            <person name="Farzana R."/>
            <person name="Walsh T.R."/>
        </authorList>
    </citation>
    <scope>NUCLEOTIDE SEQUENCE [LARGE SCALE GENOMIC DNA]</scope>
    <source>
        <strain evidence="4">d13</strain>
    </source>
</reference>
<organism evidence="3 4">
    <name type="scientific">Burkholderia cepacia</name>
    <name type="common">Pseudomonas cepacia</name>
    <dbReference type="NCBI Taxonomy" id="292"/>
    <lineage>
        <taxon>Bacteria</taxon>
        <taxon>Pseudomonadati</taxon>
        <taxon>Pseudomonadota</taxon>
        <taxon>Betaproteobacteria</taxon>
        <taxon>Burkholderiales</taxon>
        <taxon>Burkholderiaceae</taxon>
        <taxon>Burkholderia</taxon>
        <taxon>Burkholderia cepacia complex</taxon>
    </lineage>
</organism>
<proteinExistence type="inferred from homology"/>
<protein>
    <recommendedName>
        <fullName evidence="2">Bacterial type II secretion system protein E domain-containing protein</fullName>
    </recommendedName>
</protein>
<feature type="domain" description="Bacterial type II secretion system protein E" evidence="2">
    <location>
        <begin position="158"/>
        <end position="336"/>
    </location>
</feature>
<dbReference type="SUPFAM" id="SSF52540">
    <property type="entry name" value="P-loop containing nucleoside triphosphate hydrolases"/>
    <property type="match status" value="1"/>
</dbReference>
<comment type="similarity">
    <text evidence="1">Belongs to the GSP E family.</text>
</comment>
<evidence type="ECO:0000256" key="1">
    <source>
        <dbReference type="ARBA" id="ARBA00006611"/>
    </source>
</evidence>
<dbReference type="AlphaFoldDB" id="A0AAX2RRM4"/>
<evidence type="ECO:0000259" key="2">
    <source>
        <dbReference type="Pfam" id="PF00437"/>
    </source>
</evidence>
<dbReference type="GO" id="GO:0016887">
    <property type="term" value="F:ATP hydrolysis activity"/>
    <property type="evidence" value="ECO:0007669"/>
    <property type="project" value="InterPro"/>
</dbReference>
<dbReference type="PANTHER" id="PTHR30486:SF6">
    <property type="entry name" value="TYPE IV PILUS RETRACTATION ATPASE PILT"/>
    <property type="match status" value="1"/>
</dbReference>
<sequence>MRQRQQHDRLAVFLSMRQISSEMLIEARAFSDWRLYAGRPEALSALDALTESAPPPVTPMPPVAPTRATFGLQRNVANLVPSGPVVPAVPKRSWKPFNRLSPTARAFGVELLAACEDHGHSWGCFNVDFTDGDAKVRVRVQELDGFYACKQLQTIAPDLDRLKVKDSVRALAMSKTLKTEGGLLLCVGETSTGKTTTATAVVRARLRAYGGYCLALADPPELPIGDDGSHNVGERGYVDEVDVSRIGYREALRHALRSFPVGQAGMLFYGEIRSDSNASDLINIACDGQEVMSTMHAMSPDAAIERLISWSVRAGEPIDVARAMLAQSLRGIIYHRIDYGMFSIEAHEVNDSITQSIREGRPLPFKNSAAQTFRPRTV</sequence>
<evidence type="ECO:0000313" key="4">
    <source>
        <dbReference type="Proteomes" id="UP000298234"/>
    </source>
</evidence>
<comment type="caution">
    <text evidence="3">The sequence shown here is derived from an EMBL/GenBank/DDBJ whole genome shotgun (WGS) entry which is preliminary data.</text>
</comment>
<dbReference type="PANTHER" id="PTHR30486">
    <property type="entry name" value="TWITCHING MOTILITY PROTEIN PILT"/>
    <property type="match status" value="1"/>
</dbReference>
<dbReference type="InterPro" id="IPR050921">
    <property type="entry name" value="T4SS_GSP_E_ATPase"/>
</dbReference>
<accession>A0AAX2RRM4</accession>